<dbReference type="PROSITE" id="PS50184">
    <property type="entry name" value="VWFC_2"/>
    <property type="match status" value="1"/>
</dbReference>
<comment type="subcellular location">
    <subcellularLocation>
        <location evidence="1">Secreted</location>
    </subcellularLocation>
</comment>
<dbReference type="OrthoDB" id="365605at2759"/>
<evidence type="ECO:0000259" key="10">
    <source>
        <dbReference type="PROSITE" id="PS51323"/>
    </source>
</evidence>
<dbReference type="GO" id="GO:0005615">
    <property type="term" value="C:extracellular space"/>
    <property type="evidence" value="ECO:0007669"/>
    <property type="project" value="TreeGrafter"/>
</dbReference>
<dbReference type="Pfam" id="PF19035">
    <property type="entry name" value="TSP1_CCN"/>
    <property type="match status" value="1"/>
</dbReference>
<evidence type="ECO:0000256" key="7">
    <source>
        <dbReference type="SAM" id="SignalP"/>
    </source>
</evidence>
<dbReference type="SUPFAM" id="SSF57184">
    <property type="entry name" value="Growth factor receptor domain"/>
    <property type="match status" value="1"/>
</dbReference>
<evidence type="ECO:0000259" key="8">
    <source>
        <dbReference type="PROSITE" id="PS01225"/>
    </source>
</evidence>
<feature type="domain" description="IGFBP N-terminal" evidence="10">
    <location>
        <begin position="24"/>
        <end position="96"/>
    </location>
</feature>
<keyword evidence="5" id="KW-1015">Disulfide bond</keyword>
<dbReference type="InterPro" id="IPR050941">
    <property type="entry name" value="CCN"/>
</dbReference>
<evidence type="ECO:0000313" key="11">
    <source>
        <dbReference type="Proteomes" id="UP000515145"/>
    </source>
</evidence>
<evidence type="ECO:0000256" key="1">
    <source>
        <dbReference type="ARBA" id="ARBA00004613"/>
    </source>
</evidence>
<comment type="caution">
    <text evidence="6">Lacks conserved residue(s) required for the propagation of feature annotation.</text>
</comment>
<dbReference type="AlphaFoldDB" id="A0A6P7IMR9"/>
<organism evidence="11 12">
    <name type="scientific">Parambassis ranga</name>
    <name type="common">Indian glassy fish</name>
    <dbReference type="NCBI Taxonomy" id="210632"/>
    <lineage>
        <taxon>Eukaryota</taxon>
        <taxon>Metazoa</taxon>
        <taxon>Chordata</taxon>
        <taxon>Craniata</taxon>
        <taxon>Vertebrata</taxon>
        <taxon>Euteleostomi</taxon>
        <taxon>Actinopterygii</taxon>
        <taxon>Neopterygii</taxon>
        <taxon>Teleostei</taxon>
        <taxon>Neoteleostei</taxon>
        <taxon>Acanthomorphata</taxon>
        <taxon>Ovalentaria</taxon>
        <taxon>Ambassidae</taxon>
        <taxon>Parambassis</taxon>
    </lineage>
</organism>
<dbReference type="PROSITE" id="PS51323">
    <property type="entry name" value="IGFBP_N_2"/>
    <property type="match status" value="1"/>
</dbReference>
<dbReference type="SMART" id="SM00041">
    <property type="entry name" value="CT"/>
    <property type="match status" value="1"/>
</dbReference>
<dbReference type="InterPro" id="IPR009030">
    <property type="entry name" value="Growth_fac_rcpt_cys_sf"/>
</dbReference>
<dbReference type="GO" id="GO:0008201">
    <property type="term" value="F:heparin binding"/>
    <property type="evidence" value="ECO:0007669"/>
    <property type="project" value="TreeGrafter"/>
</dbReference>
<feature type="domain" description="VWFC" evidence="9">
    <location>
        <begin position="101"/>
        <end position="166"/>
    </location>
</feature>
<keyword evidence="4 7" id="KW-0732">Signal</keyword>
<dbReference type="Pfam" id="PF00007">
    <property type="entry name" value="Cys_knot"/>
    <property type="match status" value="1"/>
</dbReference>
<proteinExistence type="inferred from homology"/>
<evidence type="ECO:0000259" key="9">
    <source>
        <dbReference type="PROSITE" id="PS50184"/>
    </source>
</evidence>
<dbReference type="GO" id="GO:0031012">
    <property type="term" value="C:extracellular matrix"/>
    <property type="evidence" value="ECO:0007669"/>
    <property type="project" value="TreeGrafter"/>
</dbReference>
<dbReference type="InParanoid" id="A0A6P7IMR9"/>
<evidence type="ECO:0000256" key="4">
    <source>
        <dbReference type="ARBA" id="ARBA00022729"/>
    </source>
</evidence>
<dbReference type="Proteomes" id="UP000515145">
    <property type="component" value="Chromosome 5"/>
</dbReference>
<dbReference type="InterPro" id="IPR043973">
    <property type="entry name" value="TSP1_CCN"/>
</dbReference>
<dbReference type="InterPro" id="IPR006208">
    <property type="entry name" value="Glyco_hormone_CN"/>
</dbReference>
<dbReference type="InterPro" id="IPR006207">
    <property type="entry name" value="Cys_knot_C"/>
</dbReference>
<dbReference type="RefSeq" id="XP_028261734.1">
    <property type="nucleotide sequence ID" value="XM_028405933.1"/>
</dbReference>
<dbReference type="PROSITE" id="PS01185">
    <property type="entry name" value="CTCK_1"/>
    <property type="match status" value="1"/>
</dbReference>
<dbReference type="SMART" id="SM00214">
    <property type="entry name" value="VWC"/>
    <property type="match status" value="1"/>
</dbReference>
<evidence type="ECO:0000256" key="3">
    <source>
        <dbReference type="ARBA" id="ARBA00022525"/>
    </source>
</evidence>
<feature type="domain" description="CTCK" evidence="8">
    <location>
        <begin position="256"/>
        <end position="332"/>
    </location>
</feature>
<evidence type="ECO:0000256" key="5">
    <source>
        <dbReference type="ARBA" id="ARBA00023157"/>
    </source>
</evidence>
<dbReference type="Pfam" id="PF00219">
    <property type="entry name" value="IGFBP"/>
    <property type="match status" value="1"/>
</dbReference>
<evidence type="ECO:0000256" key="2">
    <source>
        <dbReference type="ARBA" id="ARBA00008125"/>
    </source>
</evidence>
<dbReference type="SMART" id="SM00121">
    <property type="entry name" value="IB"/>
    <property type="match status" value="1"/>
</dbReference>
<dbReference type="PANTHER" id="PTHR11348:SF22">
    <property type="entry name" value="CCN FAMILY MEMBER 5"/>
    <property type="match status" value="1"/>
</dbReference>
<feature type="signal peptide" evidence="7">
    <location>
        <begin position="1"/>
        <end position="24"/>
    </location>
</feature>
<dbReference type="GO" id="GO:0007155">
    <property type="term" value="P:cell adhesion"/>
    <property type="evidence" value="ECO:0007669"/>
    <property type="project" value="TreeGrafter"/>
</dbReference>
<dbReference type="InterPro" id="IPR000884">
    <property type="entry name" value="TSP1_rpt"/>
</dbReference>
<dbReference type="PROSITE" id="PS01225">
    <property type="entry name" value="CTCK_2"/>
    <property type="match status" value="1"/>
</dbReference>
<dbReference type="GO" id="GO:0045597">
    <property type="term" value="P:positive regulation of cell differentiation"/>
    <property type="evidence" value="ECO:0007669"/>
    <property type="project" value="TreeGrafter"/>
</dbReference>
<evidence type="ECO:0000256" key="6">
    <source>
        <dbReference type="PROSITE-ProRule" id="PRU00039"/>
    </source>
</evidence>
<sequence>MKMDRRDALLVYTLLLCIITQVWCQLMCTGPCQCPPTVLRCPAGVPLMLDSCGCCQVCSRQEGEACTERLPCDTQRGLQCDYSASFPGGPGQCVGQNELGCEVNGRRLEEGQVFQPSCTQLCRCLGGGLTCVPLCSNDLLKPTDKQCPNPQLLRLPGRCCKEWVCDGLDNTIPSNPSAAEPGRQDYGSTSGSTSNCIEWTSDWSPCSHSCGPGVSTRTTNRNWACRLKTETRLCQIRPCQALLPGRRRLQPGFAACESSYMQPLPVHLEHQGCWSTRAFRPRFCPLTCPEGHCCNPSHTRTQWMLFRCPQGRLTKQAVMIIESCSCSASICHLAPGTAARSVLPWL</sequence>
<dbReference type="GO" id="GO:0007165">
    <property type="term" value="P:signal transduction"/>
    <property type="evidence" value="ECO:0007669"/>
    <property type="project" value="InterPro"/>
</dbReference>
<keyword evidence="3" id="KW-0964">Secreted</keyword>
<feature type="chain" id="PRO_5028433336" evidence="7">
    <location>
        <begin position="25"/>
        <end position="346"/>
    </location>
</feature>
<dbReference type="SUPFAM" id="SSF82895">
    <property type="entry name" value="TSP-1 type 1 repeat"/>
    <property type="match status" value="1"/>
</dbReference>
<evidence type="ECO:0000313" key="12">
    <source>
        <dbReference type="RefSeq" id="XP_028261734.1"/>
    </source>
</evidence>
<keyword evidence="11" id="KW-1185">Reference proteome</keyword>
<name>A0A6P7IMR9_9TELE</name>
<comment type="similarity">
    <text evidence="2">Belongs to the CCN family.</text>
</comment>
<dbReference type="SUPFAM" id="SSF57603">
    <property type="entry name" value="FnI-like domain"/>
    <property type="match status" value="1"/>
</dbReference>
<accession>A0A6P7IMR9</accession>
<dbReference type="GO" id="GO:0005178">
    <property type="term" value="F:integrin binding"/>
    <property type="evidence" value="ECO:0007669"/>
    <property type="project" value="TreeGrafter"/>
</dbReference>
<dbReference type="InterPro" id="IPR000867">
    <property type="entry name" value="IGFBP-like"/>
</dbReference>
<gene>
    <name evidence="12" type="primary">LOC114435944</name>
</gene>
<dbReference type="SMART" id="SM00209">
    <property type="entry name" value="TSP1"/>
    <property type="match status" value="1"/>
</dbReference>
<protein>
    <submittedName>
        <fullName evidence="12">WNT1-inducible-signaling pathway protein 2-like</fullName>
    </submittedName>
</protein>
<dbReference type="Gene3D" id="2.20.100.10">
    <property type="entry name" value="Thrombospondin type-1 (TSP1) repeat"/>
    <property type="match status" value="1"/>
</dbReference>
<reference evidence="12" key="1">
    <citation type="submission" date="2025-08" db="UniProtKB">
        <authorList>
            <consortium name="RefSeq"/>
        </authorList>
    </citation>
    <scope>IDENTIFICATION</scope>
</reference>
<dbReference type="PROSITE" id="PS50092">
    <property type="entry name" value="TSP1"/>
    <property type="match status" value="1"/>
</dbReference>
<dbReference type="PANTHER" id="PTHR11348">
    <property type="entry name" value="CONNECTIVE TISSUE GROWTH FACTOR-RELATED"/>
    <property type="match status" value="1"/>
</dbReference>
<dbReference type="InterPro" id="IPR036383">
    <property type="entry name" value="TSP1_rpt_sf"/>
</dbReference>
<dbReference type="InterPro" id="IPR001007">
    <property type="entry name" value="VWF_dom"/>
</dbReference>
<dbReference type="GeneID" id="114435944"/>